<protein>
    <recommendedName>
        <fullName evidence="5">Secreted protein</fullName>
    </recommendedName>
</protein>
<dbReference type="EMBL" id="QGKX02001521">
    <property type="protein sequence ID" value="KAF3513473.1"/>
    <property type="molecule type" value="Genomic_DNA"/>
</dbReference>
<gene>
    <name evidence="2" type="ORF">F2Q68_00002239</name>
    <name evidence="3" type="ORF">F2Q69_00002596</name>
</gene>
<dbReference type="Proteomes" id="UP000712281">
    <property type="component" value="Unassembled WGS sequence"/>
</dbReference>
<dbReference type="AlphaFoldDB" id="A0A8S9JH91"/>
<sequence length="106" mass="11406">MWLSSQPIFLLMLAVLSEVEQNKCGITGYLGTTRLAQKSSYCRLSSLALGSLSPLPVVVGGAVSLRPVLCKAAWVRRQSVGVALWASRHLPSVVLCIIKGGDPIWQ</sequence>
<evidence type="ECO:0000313" key="4">
    <source>
        <dbReference type="Proteomes" id="UP000712281"/>
    </source>
</evidence>
<accession>A0A8S9JH91</accession>
<evidence type="ECO:0000313" key="2">
    <source>
        <dbReference type="EMBL" id="KAF2580737.1"/>
    </source>
</evidence>
<evidence type="ECO:0000313" key="3">
    <source>
        <dbReference type="EMBL" id="KAF3513473.1"/>
    </source>
</evidence>
<reference evidence="3" key="2">
    <citation type="submission" date="2019-12" db="EMBL/GenBank/DDBJ databases">
        <title>Genome sequencing and annotation of Brassica cretica.</title>
        <authorList>
            <person name="Studholme D.J."/>
            <person name="Sarris P."/>
        </authorList>
    </citation>
    <scope>NUCLEOTIDE SEQUENCE</scope>
    <source>
        <strain evidence="3">PFS-109/04</strain>
        <tissue evidence="3">Leaf</tissue>
    </source>
</reference>
<dbReference type="EMBL" id="QGKW02001660">
    <property type="protein sequence ID" value="KAF2580737.1"/>
    <property type="molecule type" value="Genomic_DNA"/>
</dbReference>
<feature type="signal peptide" evidence="1">
    <location>
        <begin position="1"/>
        <end position="21"/>
    </location>
</feature>
<dbReference type="Proteomes" id="UP000712600">
    <property type="component" value="Unassembled WGS sequence"/>
</dbReference>
<evidence type="ECO:0000256" key="1">
    <source>
        <dbReference type="SAM" id="SignalP"/>
    </source>
</evidence>
<evidence type="ECO:0008006" key="5">
    <source>
        <dbReference type="Google" id="ProtNLM"/>
    </source>
</evidence>
<feature type="chain" id="PRO_5043266116" description="Secreted protein" evidence="1">
    <location>
        <begin position="22"/>
        <end position="106"/>
    </location>
</feature>
<name>A0A8S9JH91_BRACR</name>
<reference evidence="2" key="1">
    <citation type="submission" date="2019-12" db="EMBL/GenBank/DDBJ databases">
        <title>Genome sequencing and annotation of Brassica cretica.</title>
        <authorList>
            <person name="Studholme D.J."/>
            <person name="Sarris P.F."/>
        </authorList>
    </citation>
    <scope>NUCLEOTIDE SEQUENCE</scope>
    <source>
        <strain evidence="2">PFS-001/15</strain>
        <tissue evidence="2">Leaf</tissue>
    </source>
</reference>
<proteinExistence type="predicted"/>
<comment type="caution">
    <text evidence="2">The sequence shown here is derived from an EMBL/GenBank/DDBJ whole genome shotgun (WGS) entry which is preliminary data.</text>
</comment>
<organism evidence="2 4">
    <name type="scientific">Brassica cretica</name>
    <name type="common">Mustard</name>
    <dbReference type="NCBI Taxonomy" id="69181"/>
    <lineage>
        <taxon>Eukaryota</taxon>
        <taxon>Viridiplantae</taxon>
        <taxon>Streptophyta</taxon>
        <taxon>Embryophyta</taxon>
        <taxon>Tracheophyta</taxon>
        <taxon>Spermatophyta</taxon>
        <taxon>Magnoliopsida</taxon>
        <taxon>eudicotyledons</taxon>
        <taxon>Gunneridae</taxon>
        <taxon>Pentapetalae</taxon>
        <taxon>rosids</taxon>
        <taxon>malvids</taxon>
        <taxon>Brassicales</taxon>
        <taxon>Brassicaceae</taxon>
        <taxon>Brassiceae</taxon>
        <taxon>Brassica</taxon>
    </lineage>
</organism>
<keyword evidence="1" id="KW-0732">Signal</keyword>